<evidence type="ECO:0000313" key="2">
    <source>
        <dbReference type="EMBL" id="KAF4467770.1"/>
    </source>
</evidence>
<evidence type="ECO:0000313" key="3">
    <source>
        <dbReference type="Proteomes" id="UP000554235"/>
    </source>
</evidence>
<dbReference type="AlphaFoldDB" id="A0A8H4LDQ9"/>
<comment type="caution">
    <text evidence="2">The sequence shown here is derived from an EMBL/GenBank/DDBJ whole genome shotgun (WGS) entry which is preliminary data.</text>
</comment>
<evidence type="ECO:0000256" key="1">
    <source>
        <dbReference type="SAM" id="MobiDB-lite"/>
    </source>
</evidence>
<gene>
    <name evidence="2" type="ORF">FALBO_5365</name>
</gene>
<name>A0A8H4LDQ9_9HYPO</name>
<feature type="region of interest" description="Disordered" evidence="1">
    <location>
        <begin position="61"/>
        <end position="121"/>
    </location>
</feature>
<reference evidence="2 3" key="1">
    <citation type="submission" date="2020-01" db="EMBL/GenBank/DDBJ databases">
        <title>Identification and distribution of gene clusters putatively required for synthesis of sphingolipid metabolism inhibitors in phylogenetically diverse species of the filamentous fungus Fusarium.</title>
        <authorList>
            <person name="Kim H.-S."/>
            <person name="Busman M."/>
            <person name="Brown D.W."/>
            <person name="Divon H."/>
            <person name="Uhlig S."/>
            <person name="Proctor R.H."/>
        </authorList>
    </citation>
    <scope>NUCLEOTIDE SEQUENCE [LARGE SCALE GENOMIC DNA]</scope>
    <source>
        <strain evidence="2 3">NRRL 20459</strain>
    </source>
</reference>
<protein>
    <submittedName>
        <fullName evidence="2">Uncharacterized protein</fullName>
    </submittedName>
</protein>
<feature type="compositionally biased region" description="Basic and acidic residues" evidence="1">
    <location>
        <begin position="79"/>
        <end position="121"/>
    </location>
</feature>
<accession>A0A8H4LDQ9</accession>
<proteinExistence type="predicted"/>
<keyword evidence="3" id="KW-1185">Reference proteome</keyword>
<dbReference type="EMBL" id="JAADYS010000697">
    <property type="protein sequence ID" value="KAF4467770.1"/>
    <property type="molecule type" value="Genomic_DNA"/>
</dbReference>
<organism evidence="2 3">
    <name type="scientific">Fusarium albosuccineum</name>
    <dbReference type="NCBI Taxonomy" id="1237068"/>
    <lineage>
        <taxon>Eukaryota</taxon>
        <taxon>Fungi</taxon>
        <taxon>Dikarya</taxon>
        <taxon>Ascomycota</taxon>
        <taxon>Pezizomycotina</taxon>
        <taxon>Sordariomycetes</taxon>
        <taxon>Hypocreomycetidae</taxon>
        <taxon>Hypocreales</taxon>
        <taxon>Nectriaceae</taxon>
        <taxon>Fusarium</taxon>
        <taxon>Fusarium decemcellulare species complex</taxon>
    </lineage>
</organism>
<sequence length="261" mass="29171">MHSDVQAKSSHIKSWQREGKCKPFHSCSNTPCANTVLVAKILKGRGCFQLNWRCAPRHAGHDPPGWPRTLHPPPGAEATEQKKQFEDSRRQVEEQRSQLEEQKQRLEELSDRGARTRAQEQRCEDKDMSLKLLTRLIMPECPSGDWNVVLAKMDLDQAVVVADAARESWHLLPSWSSDSALAVDVRQGSMTALALQVVPMVEVQSLSDLLDRRDRAASRQSAKVLSLCREQLVSVVLPGTVISKAESSPRRRHSAGRTEAG</sequence>
<dbReference type="Proteomes" id="UP000554235">
    <property type="component" value="Unassembled WGS sequence"/>
</dbReference>
<feature type="compositionally biased region" description="Pro residues" evidence="1">
    <location>
        <begin position="64"/>
        <end position="75"/>
    </location>
</feature>